<protein>
    <submittedName>
        <fullName evidence="1">Z25f protein</fullName>
    </submittedName>
</protein>
<name>O87032_VIBCL</name>
<accession>O87032</accession>
<dbReference type="EMBL" id="AJ231087">
    <property type="protein sequence ID" value="CAA13129.1"/>
    <property type="molecule type" value="Genomic_DNA"/>
</dbReference>
<gene>
    <name evidence="1" type="primary">z25f</name>
</gene>
<dbReference type="AlphaFoldDB" id="O87032"/>
<sequence>MRGQGLGFRFHKVCLASLAEKLKCSLNWAWVALSVSSCLPKMKRNFARPCCFNNPPTKSSLFCWSFHLR</sequence>
<reference evidence="1" key="1">
    <citation type="submission" date="1998-07" db="EMBL/GenBank/DDBJ databases">
        <authorList>
            <person name="Fallarino A."/>
        </authorList>
    </citation>
    <scope>NUCLEOTIDE SEQUENCE</scope>
    <source>
        <strain evidence="1">Z17561</strain>
    </source>
</reference>
<proteinExistence type="predicted"/>
<evidence type="ECO:0000313" key="1">
    <source>
        <dbReference type="EMBL" id="CAA13129.1"/>
    </source>
</evidence>
<organism evidence="1">
    <name type="scientific">Vibrio cholerae</name>
    <dbReference type="NCBI Taxonomy" id="666"/>
    <lineage>
        <taxon>Bacteria</taxon>
        <taxon>Pseudomonadati</taxon>
        <taxon>Pseudomonadota</taxon>
        <taxon>Gammaproteobacteria</taxon>
        <taxon>Vibrionales</taxon>
        <taxon>Vibrionaceae</taxon>
        <taxon>Vibrio</taxon>
    </lineage>
</organism>